<dbReference type="Gene3D" id="1.20.1050.10">
    <property type="match status" value="1"/>
</dbReference>
<dbReference type="CDD" id="cd03207">
    <property type="entry name" value="GST_C_8"/>
    <property type="match status" value="1"/>
</dbReference>
<dbReference type="PANTHER" id="PTHR44051:SF8">
    <property type="entry name" value="GLUTATHIONE S-TRANSFERASE GSTA"/>
    <property type="match status" value="1"/>
</dbReference>
<dbReference type="InterPro" id="IPR004045">
    <property type="entry name" value="Glutathione_S-Trfase_N"/>
</dbReference>
<evidence type="ECO:0000256" key="3">
    <source>
        <dbReference type="RuleBase" id="RU003494"/>
    </source>
</evidence>
<dbReference type="PROSITE" id="PS50404">
    <property type="entry name" value="GST_NTER"/>
    <property type="match status" value="1"/>
</dbReference>
<dbReference type="KEGG" id="hhu:AR456_12025"/>
<dbReference type="Proteomes" id="UP000019113">
    <property type="component" value="Unassembled WGS sequence"/>
</dbReference>
<dbReference type="RefSeq" id="WP_021817130.1">
    <property type="nucleotide sequence ID" value="NZ_AVBC01000011.1"/>
</dbReference>
<reference evidence="6 7" key="1">
    <citation type="submission" date="2013-08" db="EMBL/GenBank/DDBJ databases">
        <title>draft genome of Halomonas huanghegensis, strain BJGMM-B45T.</title>
        <authorList>
            <person name="Miao C."/>
            <person name="Wan Y."/>
            <person name="Jin W."/>
        </authorList>
    </citation>
    <scope>NUCLEOTIDE SEQUENCE [LARGE SCALE GENOMIC DNA]</scope>
    <source>
        <strain evidence="6 7">BJGMM-B45</strain>
    </source>
</reference>
<name>W1NCD5_9GAMM</name>
<gene>
    <name evidence="6" type="ORF">BJB45_17890</name>
</gene>
<dbReference type="CDD" id="cd03046">
    <property type="entry name" value="GST_N_GTT1_like"/>
    <property type="match status" value="1"/>
</dbReference>
<dbReference type="SUPFAM" id="SSF52833">
    <property type="entry name" value="Thioredoxin-like"/>
    <property type="match status" value="1"/>
</dbReference>
<feature type="domain" description="GST C-terminal" evidence="5">
    <location>
        <begin position="84"/>
        <end position="213"/>
    </location>
</feature>
<dbReference type="FunFam" id="3.40.30.10:FF:000039">
    <property type="entry name" value="Glutathione S-transferase domain"/>
    <property type="match status" value="1"/>
</dbReference>
<evidence type="ECO:0000313" key="6">
    <source>
        <dbReference type="EMBL" id="ERL53148.1"/>
    </source>
</evidence>
<accession>W1NCD5</accession>
<dbReference type="Pfam" id="PF00043">
    <property type="entry name" value="GST_C"/>
    <property type="match status" value="1"/>
</dbReference>
<dbReference type="SUPFAM" id="SSF47616">
    <property type="entry name" value="GST C-terminal domain-like"/>
    <property type="match status" value="1"/>
</dbReference>
<dbReference type="InterPro" id="IPR040079">
    <property type="entry name" value="Glutathione_S-Trfase"/>
</dbReference>
<evidence type="ECO:0000256" key="1">
    <source>
        <dbReference type="ARBA" id="ARBA00007409"/>
    </source>
</evidence>
<keyword evidence="2" id="KW-0808">Transferase</keyword>
<dbReference type="InterPro" id="IPR004046">
    <property type="entry name" value="GST_C"/>
</dbReference>
<evidence type="ECO:0000259" key="4">
    <source>
        <dbReference type="PROSITE" id="PS50404"/>
    </source>
</evidence>
<dbReference type="SFLD" id="SFLDG01150">
    <property type="entry name" value="Main.1:_Beta-like"/>
    <property type="match status" value="1"/>
</dbReference>
<dbReference type="STRING" id="1178482.AR456_12025"/>
<dbReference type="PROSITE" id="PS50405">
    <property type="entry name" value="GST_CTER"/>
    <property type="match status" value="1"/>
</dbReference>
<feature type="domain" description="GST N-terminal" evidence="4">
    <location>
        <begin position="1"/>
        <end position="79"/>
    </location>
</feature>
<sequence length="213" mass="24206">MKLYGLGPTRSIRALWVLNELKIPFEFVSVNLPEAEHQHPEFLRLNPAGKVPVLVDDDAVITESVAIVLYLAEKYPSNGLLPVDIKARAQVYRWMMFAVTELEPPLWRIARHTMVYPEDSRLPAEIALARREFVEMVTVLERHMQGRQFIVGNSITLADCVTAYLIDWANEDGLLEDQPQLLAYLQRMYARPAAPPRIAAAFAELQSGDNQHN</sequence>
<evidence type="ECO:0000259" key="5">
    <source>
        <dbReference type="PROSITE" id="PS50405"/>
    </source>
</evidence>
<evidence type="ECO:0000256" key="2">
    <source>
        <dbReference type="ARBA" id="ARBA00022679"/>
    </source>
</evidence>
<dbReference type="AlphaFoldDB" id="W1NCD5"/>
<dbReference type="InterPro" id="IPR010987">
    <property type="entry name" value="Glutathione-S-Trfase_C-like"/>
</dbReference>
<dbReference type="GO" id="GO:0016740">
    <property type="term" value="F:transferase activity"/>
    <property type="evidence" value="ECO:0007669"/>
    <property type="project" value="UniProtKB-KW"/>
</dbReference>
<dbReference type="PATRIC" id="fig|1178482.3.peg.182"/>
<dbReference type="SFLD" id="SFLDS00019">
    <property type="entry name" value="Glutathione_Transferase_(cytos"/>
    <property type="match status" value="1"/>
</dbReference>
<protein>
    <recommendedName>
        <fullName evidence="8">Glutathione S-transferase</fullName>
    </recommendedName>
</protein>
<dbReference type="InterPro" id="IPR036282">
    <property type="entry name" value="Glutathione-S-Trfase_C_sf"/>
</dbReference>
<organism evidence="6 7">
    <name type="scientific">Halomonas huangheensis</name>
    <dbReference type="NCBI Taxonomy" id="1178482"/>
    <lineage>
        <taxon>Bacteria</taxon>
        <taxon>Pseudomonadati</taxon>
        <taxon>Pseudomonadota</taxon>
        <taxon>Gammaproteobacteria</taxon>
        <taxon>Oceanospirillales</taxon>
        <taxon>Halomonadaceae</taxon>
        <taxon>Halomonas</taxon>
    </lineage>
</organism>
<comment type="caution">
    <text evidence="6">The sequence shown here is derived from an EMBL/GenBank/DDBJ whole genome shotgun (WGS) entry which is preliminary data.</text>
</comment>
<dbReference type="PANTHER" id="PTHR44051">
    <property type="entry name" value="GLUTATHIONE S-TRANSFERASE-RELATED"/>
    <property type="match status" value="1"/>
</dbReference>
<proteinExistence type="inferred from homology"/>
<dbReference type="eggNOG" id="COG0625">
    <property type="taxonomic scope" value="Bacteria"/>
</dbReference>
<evidence type="ECO:0000313" key="7">
    <source>
        <dbReference type="Proteomes" id="UP000019113"/>
    </source>
</evidence>
<dbReference type="InterPro" id="IPR036249">
    <property type="entry name" value="Thioredoxin-like_sf"/>
</dbReference>
<evidence type="ECO:0008006" key="8">
    <source>
        <dbReference type="Google" id="ProtNLM"/>
    </source>
</evidence>
<keyword evidence="7" id="KW-1185">Reference proteome</keyword>
<comment type="similarity">
    <text evidence="1 3">Belongs to the GST superfamily.</text>
</comment>
<dbReference type="Gene3D" id="3.40.30.10">
    <property type="entry name" value="Glutaredoxin"/>
    <property type="match status" value="1"/>
</dbReference>
<dbReference type="EMBL" id="AVBC01000011">
    <property type="protein sequence ID" value="ERL53148.1"/>
    <property type="molecule type" value="Genomic_DNA"/>
</dbReference>
<dbReference type="Pfam" id="PF02798">
    <property type="entry name" value="GST_N"/>
    <property type="match status" value="1"/>
</dbReference>
<dbReference type="SFLD" id="SFLDG00358">
    <property type="entry name" value="Main_(cytGST)"/>
    <property type="match status" value="1"/>
</dbReference>